<dbReference type="OrthoDB" id="5403997at2759"/>
<dbReference type="EMBL" id="MCBR01001369">
    <property type="protein sequence ID" value="RKF82559.1"/>
    <property type="molecule type" value="Genomic_DNA"/>
</dbReference>
<name>A0A420J6Z9_9PEZI</name>
<keyword evidence="1" id="KW-0812">Transmembrane</keyword>
<proteinExistence type="predicted"/>
<organism evidence="2 3">
    <name type="scientific">Golovinomyces cichoracearum</name>
    <dbReference type="NCBI Taxonomy" id="62708"/>
    <lineage>
        <taxon>Eukaryota</taxon>
        <taxon>Fungi</taxon>
        <taxon>Dikarya</taxon>
        <taxon>Ascomycota</taxon>
        <taxon>Pezizomycotina</taxon>
        <taxon>Leotiomycetes</taxon>
        <taxon>Erysiphales</taxon>
        <taxon>Erysiphaceae</taxon>
        <taxon>Golovinomyces</taxon>
    </lineage>
</organism>
<comment type="caution">
    <text evidence="2">The sequence shown here is derived from an EMBL/GenBank/DDBJ whole genome shotgun (WGS) entry which is preliminary data.</text>
</comment>
<dbReference type="AlphaFoldDB" id="A0A420J6Z9"/>
<evidence type="ECO:0000256" key="1">
    <source>
        <dbReference type="SAM" id="Phobius"/>
    </source>
</evidence>
<dbReference type="Proteomes" id="UP000285405">
    <property type="component" value="Unassembled WGS sequence"/>
</dbReference>
<evidence type="ECO:0000313" key="2">
    <source>
        <dbReference type="EMBL" id="RKF82559.1"/>
    </source>
</evidence>
<evidence type="ECO:0000313" key="3">
    <source>
        <dbReference type="Proteomes" id="UP000285405"/>
    </source>
</evidence>
<accession>A0A420J6Z9</accession>
<reference evidence="2 3" key="1">
    <citation type="journal article" date="2018" name="BMC Genomics">
        <title>Comparative genome analyses reveal sequence features reflecting distinct modes of host-adaptation between dicot and monocot powdery mildew.</title>
        <authorList>
            <person name="Wu Y."/>
            <person name="Ma X."/>
            <person name="Pan Z."/>
            <person name="Kale S.D."/>
            <person name="Song Y."/>
            <person name="King H."/>
            <person name="Zhang Q."/>
            <person name="Presley C."/>
            <person name="Deng X."/>
            <person name="Wei C.I."/>
            <person name="Xiao S."/>
        </authorList>
    </citation>
    <scope>NUCLEOTIDE SEQUENCE [LARGE SCALE GENOMIC DNA]</scope>
    <source>
        <strain evidence="2">UCSC1</strain>
    </source>
</reference>
<feature type="transmembrane region" description="Helical" evidence="1">
    <location>
        <begin position="38"/>
        <end position="56"/>
    </location>
</feature>
<keyword evidence="1" id="KW-1133">Transmembrane helix</keyword>
<keyword evidence="1" id="KW-0472">Membrane</keyword>
<gene>
    <name evidence="2" type="ORF">GcC1_013043</name>
</gene>
<protein>
    <submittedName>
        <fullName evidence="2">Component of translocase of the outer mitochondrial membrane complex</fullName>
    </submittedName>
</protein>
<sequence>MAPKHQRIAISKAETHRTSPNYLVAGYQAIVSPNNANIVRSVAMFGVAVAFISSSWSDFLLPP</sequence>